<reference evidence="1" key="1">
    <citation type="journal article" date="2021" name="Proc. Natl. Acad. Sci. U.S.A.">
        <title>A Catalog of Tens of Thousands of Viruses from Human Metagenomes Reveals Hidden Associations with Chronic Diseases.</title>
        <authorList>
            <person name="Tisza M.J."/>
            <person name="Buck C.B."/>
        </authorList>
    </citation>
    <scope>NUCLEOTIDE SEQUENCE</scope>
    <source>
        <strain evidence="1">CtVif31</strain>
    </source>
</reference>
<name>A0A8S5Q4Q0_9CAUD</name>
<organism evidence="1">
    <name type="scientific">Siphoviridae sp. ctVif31</name>
    <dbReference type="NCBI Taxonomy" id="2825532"/>
    <lineage>
        <taxon>Viruses</taxon>
        <taxon>Duplodnaviria</taxon>
        <taxon>Heunggongvirae</taxon>
        <taxon>Uroviricota</taxon>
        <taxon>Caudoviricetes</taxon>
    </lineage>
</organism>
<dbReference type="EMBL" id="BK015567">
    <property type="protein sequence ID" value="DAE13621.1"/>
    <property type="molecule type" value="Genomic_DNA"/>
</dbReference>
<proteinExistence type="predicted"/>
<protein>
    <submittedName>
        <fullName evidence="1">Uncharacterized protein</fullName>
    </submittedName>
</protein>
<accession>A0A8S5Q4Q0</accession>
<sequence>MTTIIKRLKKTNTALYKHIAIYSYSPNCYIARSTAADHREARTSYAHKRTKCTNLHGTQIKHSCT</sequence>
<evidence type="ECO:0000313" key="1">
    <source>
        <dbReference type="EMBL" id="DAE13621.1"/>
    </source>
</evidence>